<dbReference type="Pfam" id="PF05173">
    <property type="entry name" value="DapB_C"/>
    <property type="match status" value="1"/>
</dbReference>
<evidence type="ECO:0000256" key="10">
    <source>
        <dbReference type="ARBA" id="ARBA00038983"/>
    </source>
</evidence>
<evidence type="ECO:0000313" key="15">
    <source>
        <dbReference type="EMBL" id="MPM19589.1"/>
    </source>
</evidence>
<dbReference type="PANTHER" id="PTHR20836">
    <property type="entry name" value="DIHYDRODIPICOLINATE REDUCTASE"/>
    <property type="match status" value="1"/>
</dbReference>
<keyword evidence="8" id="KW-0457">Lysine biosynthesis</keyword>
<comment type="pathway">
    <text evidence="9">Amino-acid biosynthesis; L-lysine biosynthesis via DAP pathway; (S)-tetrahydrodipicolinate from L-aspartate: step 4/4.</text>
</comment>
<proteinExistence type="inferred from homology"/>
<evidence type="ECO:0000259" key="14">
    <source>
        <dbReference type="Pfam" id="PF05173"/>
    </source>
</evidence>
<dbReference type="CDD" id="cd02274">
    <property type="entry name" value="DHDPR_N"/>
    <property type="match status" value="1"/>
</dbReference>
<keyword evidence="3" id="KW-0028">Amino-acid biosynthesis</keyword>
<reference evidence="15" key="1">
    <citation type="submission" date="2019-08" db="EMBL/GenBank/DDBJ databases">
        <authorList>
            <person name="Kucharzyk K."/>
            <person name="Murdoch R.W."/>
            <person name="Higgins S."/>
            <person name="Loffler F."/>
        </authorList>
    </citation>
    <scope>NUCLEOTIDE SEQUENCE</scope>
</reference>
<dbReference type="PROSITE" id="PS01298">
    <property type="entry name" value="DAPB"/>
    <property type="match status" value="1"/>
</dbReference>
<evidence type="ECO:0000256" key="5">
    <source>
        <dbReference type="ARBA" id="ARBA00022915"/>
    </source>
</evidence>
<dbReference type="InterPro" id="IPR000846">
    <property type="entry name" value="DapB_N"/>
</dbReference>
<evidence type="ECO:0000259" key="13">
    <source>
        <dbReference type="Pfam" id="PF01113"/>
    </source>
</evidence>
<gene>
    <name evidence="15" type="primary">dapB_22</name>
    <name evidence="15" type="ORF">SDC9_66015</name>
</gene>
<evidence type="ECO:0000256" key="3">
    <source>
        <dbReference type="ARBA" id="ARBA00022605"/>
    </source>
</evidence>
<dbReference type="GO" id="GO:0009089">
    <property type="term" value="P:lysine biosynthetic process via diaminopimelate"/>
    <property type="evidence" value="ECO:0007669"/>
    <property type="project" value="InterPro"/>
</dbReference>
<dbReference type="InterPro" id="IPR022664">
    <property type="entry name" value="DapB_N_CS"/>
</dbReference>
<dbReference type="Gene3D" id="3.40.50.720">
    <property type="entry name" value="NAD(P)-binding Rossmann-like Domain"/>
    <property type="match status" value="1"/>
</dbReference>
<dbReference type="Pfam" id="PF01113">
    <property type="entry name" value="DapB_N"/>
    <property type="match status" value="1"/>
</dbReference>
<dbReference type="InterPro" id="IPR022663">
    <property type="entry name" value="DapB_C"/>
</dbReference>
<evidence type="ECO:0000256" key="12">
    <source>
        <dbReference type="ARBA" id="ARBA00049396"/>
    </source>
</evidence>
<dbReference type="PANTHER" id="PTHR20836:SF0">
    <property type="entry name" value="4-HYDROXY-TETRAHYDRODIPICOLINATE REDUCTASE 1, CHLOROPLASTIC-RELATED"/>
    <property type="match status" value="1"/>
</dbReference>
<name>A0A644XU26_9ZZZZ</name>
<dbReference type="PIRSF" id="PIRSF000161">
    <property type="entry name" value="DHPR"/>
    <property type="match status" value="1"/>
</dbReference>
<dbReference type="GO" id="GO:0008839">
    <property type="term" value="F:4-hydroxy-tetrahydrodipicolinate reductase"/>
    <property type="evidence" value="ECO:0007669"/>
    <property type="project" value="UniProtKB-EC"/>
</dbReference>
<dbReference type="InterPro" id="IPR036291">
    <property type="entry name" value="NAD(P)-bd_dom_sf"/>
</dbReference>
<evidence type="ECO:0000256" key="8">
    <source>
        <dbReference type="ARBA" id="ARBA00023154"/>
    </source>
</evidence>
<dbReference type="SUPFAM" id="SSF55347">
    <property type="entry name" value="Glyceraldehyde-3-phosphate dehydrogenase-like, C-terminal domain"/>
    <property type="match status" value="1"/>
</dbReference>
<dbReference type="AlphaFoldDB" id="A0A644XU26"/>
<keyword evidence="7" id="KW-0520">NAD</keyword>
<sequence>MKLILIGHGKMGKLLGQSAAEQGDEVLAALDRDNLGRLFSLPKADMAIDFSRPETLDTVSAYIRRTGTPLLSGTTGYTPEQLEKLRALGDCAPVLYAANYSLGIAVFQRVLSQISDTLKPKFDIEIEETHHNQKADAPSGTAKLLLSAIDPAGEYAPVYGREGNTGRRTKKEIGIHALRGGTVAGTHTVHFFGLDEELEITHRAASRQIFVSGALHAARLLAGRPKGFYDLQNLLFGE</sequence>
<organism evidence="15">
    <name type="scientific">bioreactor metagenome</name>
    <dbReference type="NCBI Taxonomy" id="1076179"/>
    <lineage>
        <taxon>unclassified sequences</taxon>
        <taxon>metagenomes</taxon>
        <taxon>ecological metagenomes</taxon>
    </lineage>
</organism>
<keyword evidence="4" id="KW-0521">NADP</keyword>
<dbReference type="Gene3D" id="3.30.360.10">
    <property type="entry name" value="Dihydrodipicolinate Reductase, domain 2"/>
    <property type="match status" value="1"/>
</dbReference>
<evidence type="ECO:0000256" key="4">
    <source>
        <dbReference type="ARBA" id="ARBA00022857"/>
    </source>
</evidence>
<keyword evidence="2" id="KW-0963">Cytoplasm</keyword>
<evidence type="ECO:0000256" key="2">
    <source>
        <dbReference type="ARBA" id="ARBA00022490"/>
    </source>
</evidence>
<dbReference type="HAMAP" id="MF_00102">
    <property type="entry name" value="DapB"/>
    <property type="match status" value="1"/>
</dbReference>
<dbReference type="NCBIfam" id="TIGR00036">
    <property type="entry name" value="dapB"/>
    <property type="match status" value="1"/>
</dbReference>
<feature type="domain" description="Dihydrodipicolinate reductase N-terminal" evidence="13">
    <location>
        <begin position="1"/>
        <end position="100"/>
    </location>
</feature>
<keyword evidence="5" id="KW-0220">Diaminopimelate biosynthesis</keyword>
<dbReference type="InterPro" id="IPR023940">
    <property type="entry name" value="DHDPR_bac"/>
</dbReference>
<evidence type="ECO:0000256" key="9">
    <source>
        <dbReference type="ARBA" id="ARBA00037922"/>
    </source>
</evidence>
<dbReference type="EC" id="1.17.1.8" evidence="10"/>
<evidence type="ECO:0000256" key="11">
    <source>
        <dbReference type="ARBA" id="ARBA00049080"/>
    </source>
</evidence>
<accession>A0A644XU26</accession>
<protein>
    <recommendedName>
        <fullName evidence="10">4-hydroxy-tetrahydrodipicolinate reductase</fullName>
        <ecNumber evidence="10">1.17.1.8</ecNumber>
    </recommendedName>
</protein>
<dbReference type="EMBL" id="VSSQ01003204">
    <property type="protein sequence ID" value="MPM19589.1"/>
    <property type="molecule type" value="Genomic_DNA"/>
</dbReference>
<dbReference type="SUPFAM" id="SSF51735">
    <property type="entry name" value="NAD(P)-binding Rossmann-fold domains"/>
    <property type="match status" value="1"/>
</dbReference>
<dbReference type="GO" id="GO:0019877">
    <property type="term" value="P:diaminopimelate biosynthetic process"/>
    <property type="evidence" value="ECO:0007669"/>
    <property type="project" value="UniProtKB-KW"/>
</dbReference>
<evidence type="ECO:0000256" key="6">
    <source>
        <dbReference type="ARBA" id="ARBA00023002"/>
    </source>
</evidence>
<comment type="similarity">
    <text evidence="1">Belongs to the DapB family.</text>
</comment>
<keyword evidence="6 15" id="KW-0560">Oxidoreductase</keyword>
<evidence type="ECO:0000256" key="7">
    <source>
        <dbReference type="ARBA" id="ARBA00023027"/>
    </source>
</evidence>
<comment type="catalytic activity">
    <reaction evidence="12">
        <text>(S)-2,3,4,5-tetrahydrodipicolinate + NAD(+) + H2O = (2S,4S)-4-hydroxy-2,3,4,5-tetrahydrodipicolinate + NADH + H(+)</text>
        <dbReference type="Rhea" id="RHEA:35323"/>
        <dbReference type="ChEBI" id="CHEBI:15377"/>
        <dbReference type="ChEBI" id="CHEBI:15378"/>
        <dbReference type="ChEBI" id="CHEBI:16845"/>
        <dbReference type="ChEBI" id="CHEBI:57540"/>
        <dbReference type="ChEBI" id="CHEBI:57945"/>
        <dbReference type="ChEBI" id="CHEBI:67139"/>
        <dbReference type="EC" id="1.17.1.8"/>
    </reaction>
</comment>
<comment type="caution">
    <text evidence="15">The sequence shown here is derived from an EMBL/GenBank/DDBJ whole genome shotgun (WGS) entry which is preliminary data.</text>
</comment>
<comment type="catalytic activity">
    <reaction evidence="11">
        <text>(S)-2,3,4,5-tetrahydrodipicolinate + NADP(+) + H2O = (2S,4S)-4-hydroxy-2,3,4,5-tetrahydrodipicolinate + NADPH + H(+)</text>
        <dbReference type="Rhea" id="RHEA:35331"/>
        <dbReference type="ChEBI" id="CHEBI:15377"/>
        <dbReference type="ChEBI" id="CHEBI:15378"/>
        <dbReference type="ChEBI" id="CHEBI:16845"/>
        <dbReference type="ChEBI" id="CHEBI:57783"/>
        <dbReference type="ChEBI" id="CHEBI:58349"/>
        <dbReference type="ChEBI" id="CHEBI:67139"/>
        <dbReference type="EC" id="1.17.1.8"/>
    </reaction>
</comment>
<feature type="domain" description="Dihydrodipicolinate reductase C-terminal" evidence="14">
    <location>
        <begin position="103"/>
        <end position="235"/>
    </location>
</feature>
<evidence type="ECO:0000256" key="1">
    <source>
        <dbReference type="ARBA" id="ARBA00006642"/>
    </source>
</evidence>